<dbReference type="GO" id="GO:0043565">
    <property type="term" value="F:sequence-specific DNA binding"/>
    <property type="evidence" value="ECO:0007669"/>
    <property type="project" value="InterPro"/>
</dbReference>
<dbReference type="EMBL" id="SNYC01000003">
    <property type="protein sequence ID" value="TDQ11228.1"/>
    <property type="molecule type" value="Genomic_DNA"/>
</dbReference>
<comment type="caution">
    <text evidence="5">The sequence shown here is derived from an EMBL/GenBank/DDBJ whole genome shotgun (WGS) entry which is preliminary data.</text>
</comment>
<protein>
    <submittedName>
        <fullName evidence="5">Helix-turn-helix protein</fullName>
    </submittedName>
</protein>
<dbReference type="Proteomes" id="UP000295620">
    <property type="component" value="Unassembled WGS sequence"/>
</dbReference>
<sequence length="303" mass="35257">MSNDHLTIHFKTISHQHQLLRIAKPKHPLFSIIRFEDFPKIKNEGRIKLISDFYQITLKKECPCKMQYGQTVFDFDEGIISCFAPKQVNFIDKDFTFATSGWQISIHPDFLRTYPLGLKIKSYGFFDYVINEALILSDEEQRSMENIFEQIEKEYQLPIDNFSQDVIIANLDVLLSYCNRYYNRQFITRKVNNSEMLSKVEQLLNTYFENKDHTGLPTAGYLASELNLSPKYLSDCLKQLSGQTTQQLIHEKLIEQAKDLLTSTALSVSEIAYQLGFGCPQSFSKLFKNKTSQTPVEYRQSFK</sequence>
<dbReference type="Gene3D" id="1.10.10.60">
    <property type="entry name" value="Homeodomain-like"/>
    <property type="match status" value="1"/>
</dbReference>
<dbReference type="Pfam" id="PF12833">
    <property type="entry name" value="HTH_18"/>
    <property type="match status" value="1"/>
</dbReference>
<dbReference type="RefSeq" id="WP_133574321.1">
    <property type="nucleotide sequence ID" value="NZ_SNYC01000003.1"/>
</dbReference>
<dbReference type="GO" id="GO:0003700">
    <property type="term" value="F:DNA-binding transcription factor activity"/>
    <property type="evidence" value="ECO:0007669"/>
    <property type="project" value="InterPro"/>
</dbReference>
<evidence type="ECO:0000313" key="6">
    <source>
        <dbReference type="Proteomes" id="UP000295620"/>
    </source>
</evidence>
<keyword evidence="2" id="KW-0238">DNA-binding</keyword>
<evidence type="ECO:0000256" key="3">
    <source>
        <dbReference type="ARBA" id="ARBA00023163"/>
    </source>
</evidence>
<organism evidence="5 6">
    <name type="scientific">Pedobacter metabolipauper</name>
    <dbReference type="NCBI Taxonomy" id="425513"/>
    <lineage>
        <taxon>Bacteria</taxon>
        <taxon>Pseudomonadati</taxon>
        <taxon>Bacteroidota</taxon>
        <taxon>Sphingobacteriia</taxon>
        <taxon>Sphingobacteriales</taxon>
        <taxon>Sphingobacteriaceae</taxon>
        <taxon>Pedobacter</taxon>
    </lineage>
</organism>
<dbReference type="AlphaFoldDB" id="A0A4R6T0W5"/>
<dbReference type="PANTHER" id="PTHR43280">
    <property type="entry name" value="ARAC-FAMILY TRANSCRIPTIONAL REGULATOR"/>
    <property type="match status" value="1"/>
</dbReference>
<name>A0A4R6T0W5_9SPHI</name>
<reference evidence="5 6" key="1">
    <citation type="submission" date="2019-03" db="EMBL/GenBank/DDBJ databases">
        <title>Genomic Encyclopedia of Archaeal and Bacterial Type Strains, Phase II (KMG-II): from individual species to whole genera.</title>
        <authorList>
            <person name="Goeker M."/>
        </authorList>
    </citation>
    <scope>NUCLEOTIDE SEQUENCE [LARGE SCALE GENOMIC DNA]</scope>
    <source>
        <strain evidence="5 6">DSM 19035</strain>
    </source>
</reference>
<dbReference type="SUPFAM" id="SSF46689">
    <property type="entry name" value="Homeodomain-like"/>
    <property type="match status" value="1"/>
</dbReference>
<dbReference type="InterPro" id="IPR009057">
    <property type="entry name" value="Homeodomain-like_sf"/>
</dbReference>
<dbReference type="PROSITE" id="PS01124">
    <property type="entry name" value="HTH_ARAC_FAMILY_2"/>
    <property type="match status" value="1"/>
</dbReference>
<accession>A0A4R6T0W5</accession>
<dbReference type="InterPro" id="IPR020449">
    <property type="entry name" value="Tscrpt_reg_AraC-type_HTH"/>
</dbReference>
<gene>
    <name evidence="5" type="ORF">ATK78_0345</name>
</gene>
<keyword evidence="3" id="KW-0804">Transcription</keyword>
<dbReference type="SMART" id="SM00342">
    <property type="entry name" value="HTH_ARAC"/>
    <property type="match status" value="1"/>
</dbReference>
<keyword evidence="1" id="KW-0805">Transcription regulation</keyword>
<evidence type="ECO:0000256" key="2">
    <source>
        <dbReference type="ARBA" id="ARBA00023125"/>
    </source>
</evidence>
<feature type="domain" description="HTH araC/xylS-type" evidence="4">
    <location>
        <begin position="198"/>
        <end position="301"/>
    </location>
</feature>
<evidence type="ECO:0000256" key="1">
    <source>
        <dbReference type="ARBA" id="ARBA00023015"/>
    </source>
</evidence>
<evidence type="ECO:0000313" key="5">
    <source>
        <dbReference type="EMBL" id="TDQ11228.1"/>
    </source>
</evidence>
<keyword evidence="6" id="KW-1185">Reference proteome</keyword>
<proteinExistence type="predicted"/>
<evidence type="ECO:0000259" key="4">
    <source>
        <dbReference type="PROSITE" id="PS01124"/>
    </source>
</evidence>
<dbReference type="PRINTS" id="PR00032">
    <property type="entry name" value="HTHARAC"/>
</dbReference>
<dbReference type="PANTHER" id="PTHR43280:SF32">
    <property type="entry name" value="TRANSCRIPTIONAL REGULATORY PROTEIN"/>
    <property type="match status" value="1"/>
</dbReference>
<dbReference type="InterPro" id="IPR018060">
    <property type="entry name" value="HTH_AraC"/>
</dbReference>
<dbReference type="OrthoDB" id="643086at2"/>